<keyword evidence="2" id="KW-0732">Signal</keyword>
<organism evidence="3 4">
    <name type="scientific">Volvox africanus</name>
    <dbReference type="NCBI Taxonomy" id="51714"/>
    <lineage>
        <taxon>Eukaryota</taxon>
        <taxon>Viridiplantae</taxon>
        <taxon>Chlorophyta</taxon>
        <taxon>core chlorophytes</taxon>
        <taxon>Chlorophyceae</taxon>
        <taxon>CS clade</taxon>
        <taxon>Chlamydomonadales</taxon>
        <taxon>Volvocaceae</taxon>
        <taxon>Volvox</taxon>
    </lineage>
</organism>
<dbReference type="PANTHER" id="PTHR10361">
    <property type="entry name" value="SODIUM-BILE ACID COTRANSPORTER"/>
    <property type="match status" value="1"/>
</dbReference>
<dbReference type="PANTHER" id="PTHR10361:SF30">
    <property type="entry name" value="SODIUM_METABOLITE COTRANSPORTER BASS6, CHLOROPLASTIC-RELATED"/>
    <property type="match status" value="1"/>
</dbReference>
<dbReference type="InterPro" id="IPR016833">
    <property type="entry name" value="Put_Na-Bile_cotransptr"/>
</dbReference>
<sequence length="382" mass="39691">MWQVLFALALAVGVAVSLLAPHYIDSIKLQVDPTHTLGTACFFLGISSTATKFRDLVGSPLGLGNVSFSFFIGTFLWPALGLAATVLALQAGWPFAVAVGFVLLAACPVGGPSCAVNVQTAGGSLECSLLMCLLSTPAALLTFPYIYRHFVLMLLDQPLSPGASAAETRFRSQLSPDITSSALTSLFHHVLFAAALPLSAGAILVTLLPAKLAASARCWASAAAAAMIVLTATVKTAEGADAVRAAGAKVSMAVAGLHIVALVLGYLIPAGVSAPDMTCRTTAYQASMRNSALGLSIAVALFGSSEHFALVVAPCVVSVFTQNLLGAWTALLGRLRAPRHPVSDSGQPVSPQAFRANSVESILRQQTFRRISERSSINVKED</sequence>
<dbReference type="InterPro" id="IPR038770">
    <property type="entry name" value="Na+/solute_symporter_sf"/>
</dbReference>
<evidence type="ECO:0000313" key="3">
    <source>
        <dbReference type="EMBL" id="GIL66787.1"/>
    </source>
</evidence>
<dbReference type="EMBL" id="BNCO01000090">
    <property type="protein sequence ID" value="GIL66787.1"/>
    <property type="molecule type" value="Genomic_DNA"/>
</dbReference>
<feature type="transmembrane region" description="Helical" evidence="1">
    <location>
        <begin position="95"/>
        <end position="116"/>
    </location>
</feature>
<proteinExistence type="predicted"/>
<feature type="transmembrane region" description="Helical" evidence="1">
    <location>
        <begin position="216"/>
        <end position="234"/>
    </location>
</feature>
<dbReference type="AlphaFoldDB" id="A0A8J4BTA1"/>
<feature type="chain" id="PRO_5035300289" evidence="2">
    <location>
        <begin position="18"/>
        <end position="382"/>
    </location>
</feature>
<protein>
    <submittedName>
        <fullName evidence="3">Uncharacterized protein</fullName>
    </submittedName>
</protein>
<dbReference type="Gene3D" id="1.20.1530.20">
    <property type="match status" value="1"/>
</dbReference>
<accession>A0A8J4BTA1</accession>
<feature type="transmembrane region" description="Helical" evidence="1">
    <location>
        <begin position="308"/>
        <end position="331"/>
    </location>
</feature>
<feature type="transmembrane region" description="Helical" evidence="1">
    <location>
        <begin position="66"/>
        <end position="89"/>
    </location>
</feature>
<dbReference type="Pfam" id="PF13593">
    <property type="entry name" value="SBF_like"/>
    <property type="match status" value="1"/>
</dbReference>
<feature type="transmembrane region" description="Helical" evidence="1">
    <location>
        <begin position="128"/>
        <end position="147"/>
    </location>
</feature>
<evidence type="ECO:0000256" key="1">
    <source>
        <dbReference type="SAM" id="Phobius"/>
    </source>
</evidence>
<feature type="transmembrane region" description="Helical" evidence="1">
    <location>
        <begin position="286"/>
        <end position="302"/>
    </location>
</feature>
<feature type="signal peptide" evidence="2">
    <location>
        <begin position="1"/>
        <end position="17"/>
    </location>
</feature>
<keyword evidence="1" id="KW-0472">Membrane</keyword>
<evidence type="ECO:0000256" key="2">
    <source>
        <dbReference type="SAM" id="SignalP"/>
    </source>
</evidence>
<dbReference type="InterPro" id="IPR004710">
    <property type="entry name" value="Bilac:Na_transpt"/>
</dbReference>
<keyword evidence="4" id="KW-1185">Reference proteome</keyword>
<gene>
    <name evidence="3" type="ORF">Vafri_20298</name>
</gene>
<dbReference type="Proteomes" id="UP000747399">
    <property type="component" value="Unassembled WGS sequence"/>
</dbReference>
<feature type="transmembrane region" description="Helical" evidence="1">
    <location>
        <begin position="254"/>
        <end position="274"/>
    </location>
</feature>
<feature type="transmembrane region" description="Helical" evidence="1">
    <location>
        <begin position="186"/>
        <end position="209"/>
    </location>
</feature>
<keyword evidence="1" id="KW-0812">Transmembrane</keyword>
<evidence type="ECO:0000313" key="4">
    <source>
        <dbReference type="Proteomes" id="UP000747399"/>
    </source>
</evidence>
<comment type="caution">
    <text evidence="3">The sequence shown here is derived from an EMBL/GenBank/DDBJ whole genome shotgun (WGS) entry which is preliminary data.</text>
</comment>
<name>A0A8J4BTA1_9CHLO</name>
<reference evidence="3" key="1">
    <citation type="journal article" date="2021" name="Proc. Natl. Acad. Sci. U.S.A.">
        <title>Three genomes in the algal genus Volvox reveal the fate of a haploid sex-determining region after a transition to homothallism.</title>
        <authorList>
            <person name="Yamamoto K."/>
            <person name="Hamaji T."/>
            <person name="Kawai-Toyooka H."/>
            <person name="Matsuzaki R."/>
            <person name="Takahashi F."/>
            <person name="Nishimura Y."/>
            <person name="Kawachi M."/>
            <person name="Noguchi H."/>
            <person name="Minakuchi Y."/>
            <person name="Umen J.G."/>
            <person name="Toyoda A."/>
            <person name="Nozaki H."/>
        </authorList>
    </citation>
    <scope>NUCLEOTIDE SEQUENCE</scope>
    <source>
        <strain evidence="3">NIES-3780</strain>
    </source>
</reference>
<keyword evidence="1" id="KW-1133">Transmembrane helix</keyword>
<feature type="transmembrane region" description="Helical" evidence="1">
    <location>
        <begin position="36"/>
        <end position="54"/>
    </location>
</feature>